<protein>
    <submittedName>
        <fullName evidence="2">Uncharacterized protein</fullName>
    </submittedName>
</protein>
<evidence type="ECO:0000313" key="3">
    <source>
        <dbReference type="Proteomes" id="UP000762676"/>
    </source>
</evidence>
<reference evidence="2 3" key="1">
    <citation type="journal article" date="2021" name="Elife">
        <title>Chloroplast acquisition without the gene transfer in kleptoplastic sea slugs, Plakobranchus ocellatus.</title>
        <authorList>
            <person name="Maeda T."/>
            <person name="Takahashi S."/>
            <person name="Yoshida T."/>
            <person name="Shimamura S."/>
            <person name="Takaki Y."/>
            <person name="Nagai Y."/>
            <person name="Toyoda A."/>
            <person name="Suzuki Y."/>
            <person name="Arimoto A."/>
            <person name="Ishii H."/>
            <person name="Satoh N."/>
            <person name="Nishiyama T."/>
            <person name="Hasebe M."/>
            <person name="Maruyama T."/>
            <person name="Minagawa J."/>
            <person name="Obokata J."/>
            <person name="Shigenobu S."/>
        </authorList>
    </citation>
    <scope>NUCLEOTIDE SEQUENCE [LARGE SCALE GENOMIC DNA]</scope>
</reference>
<keyword evidence="3" id="KW-1185">Reference proteome</keyword>
<dbReference type="EMBL" id="BMAT01008187">
    <property type="protein sequence ID" value="GFR79836.1"/>
    <property type="molecule type" value="Genomic_DNA"/>
</dbReference>
<feature type="region of interest" description="Disordered" evidence="1">
    <location>
        <begin position="1"/>
        <end position="76"/>
    </location>
</feature>
<accession>A0AAV4G589</accession>
<evidence type="ECO:0000256" key="1">
    <source>
        <dbReference type="SAM" id="MobiDB-lite"/>
    </source>
</evidence>
<gene>
    <name evidence="2" type="ORF">ElyMa_004031300</name>
</gene>
<evidence type="ECO:0000313" key="2">
    <source>
        <dbReference type="EMBL" id="GFR79836.1"/>
    </source>
</evidence>
<dbReference type="Proteomes" id="UP000762676">
    <property type="component" value="Unassembled WGS sequence"/>
</dbReference>
<comment type="caution">
    <text evidence="2">The sequence shown here is derived from an EMBL/GenBank/DDBJ whole genome shotgun (WGS) entry which is preliminary data.</text>
</comment>
<proteinExistence type="predicted"/>
<organism evidence="2 3">
    <name type="scientific">Elysia marginata</name>
    <dbReference type="NCBI Taxonomy" id="1093978"/>
    <lineage>
        <taxon>Eukaryota</taxon>
        <taxon>Metazoa</taxon>
        <taxon>Spiralia</taxon>
        <taxon>Lophotrochozoa</taxon>
        <taxon>Mollusca</taxon>
        <taxon>Gastropoda</taxon>
        <taxon>Heterobranchia</taxon>
        <taxon>Euthyneura</taxon>
        <taxon>Panpulmonata</taxon>
        <taxon>Sacoglossa</taxon>
        <taxon>Placobranchoidea</taxon>
        <taxon>Plakobranchidae</taxon>
        <taxon>Elysia</taxon>
    </lineage>
</organism>
<name>A0AAV4G589_9GAST</name>
<sequence length="89" mass="9401">MATVEKPLLATSRASQRRPSRVPRLGGSQAGLKGSQTPQGKGRGARKAPLETPNLGADNLKPLKTIHRPSKTPTGKCQCKTIDVGFSPN</sequence>
<dbReference type="AlphaFoldDB" id="A0AAV4G589"/>